<dbReference type="Proteomes" id="UP001164459">
    <property type="component" value="Chromosome"/>
</dbReference>
<evidence type="ECO:0000313" key="2">
    <source>
        <dbReference type="Proteomes" id="UP001164459"/>
    </source>
</evidence>
<dbReference type="EMBL" id="CP114040">
    <property type="protein sequence ID" value="WAS98333.1"/>
    <property type="molecule type" value="Genomic_DNA"/>
</dbReference>
<accession>A0ABY7HGB8</accession>
<keyword evidence="2" id="KW-1185">Reference proteome</keyword>
<dbReference type="RefSeq" id="WP_269040699.1">
    <property type="nucleotide sequence ID" value="NZ_CP114040.1"/>
</dbReference>
<sequence>MFEDLGASIPGDYCAHTCDSSPDSCPPTGTPGLAMCIVVLDMGGDPTHCAVLCDPQLRDPGCPPETSCKDVPDLQPPVGVCTAP</sequence>
<organism evidence="1 2">
    <name type="scientific">Nannocystis punicea</name>
    <dbReference type="NCBI Taxonomy" id="2995304"/>
    <lineage>
        <taxon>Bacteria</taxon>
        <taxon>Pseudomonadati</taxon>
        <taxon>Myxococcota</taxon>
        <taxon>Polyangia</taxon>
        <taxon>Nannocystales</taxon>
        <taxon>Nannocystaceae</taxon>
        <taxon>Nannocystis</taxon>
    </lineage>
</organism>
<proteinExistence type="predicted"/>
<evidence type="ECO:0000313" key="1">
    <source>
        <dbReference type="EMBL" id="WAS98333.1"/>
    </source>
</evidence>
<protein>
    <submittedName>
        <fullName evidence="1">Uncharacterized protein</fullName>
    </submittedName>
</protein>
<reference evidence="1" key="1">
    <citation type="submission" date="2022-11" db="EMBL/GenBank/DDBJ databases">
        <title>Minimal conservation of predation-associated metabolite biosynthetic gene clusters underscores biosynthetic potential of Myxococcota including descriptions for ten novel species: Archangium lansinium sp. nov., Myxococcus landrumus sp. nov., Nannocystis bai.</title>
        <authorList>
            <person name="Ahearne A."/>
            <person name="Stevens C."/>
            <person name="Dowd S."/>
        </authorList>
    </citation>
    <scope>NUCLEOTIDE SEQUENCE</scope>
    <source>
        <strain evidence="1">Fl3</strain>
    </source>
</reference>
<name>A0ABY7HGB8_9BACT</name>
<gene>
    <name evidence="1" type="ORF">O0S08_19505</name>
</gene>